<protein>
    <submittedName>
        <fullName evidence="4">Alpha/beta fold hydrolase</fullName>
    </submittedName>
</protein>
<reference evidence="3" key="3">
    <citation type="submission" date="2020-07" db="EMBL/GenBank/DDBJ databases">
        <authorList>
            <person name="Yang C."/>
        </authorList>
    </citation>
    <scope>NUCLEOTIDE SEQUENCE</scope>
    <source>
        <strain evidence="3">Cx-624</strain>
    </source>
</reference>
<reference evidence="4 5" key="1">
    <citation type="submission" date="2020-07" db="EMBL/GenBank/DDBJ databases">
        <title>Chryseobacterium sp.cx-624.</title>
        <authorList>
            <person name="Yang C."/>
        </authorList>
    </citation>
    <scope>NUCLEOTIDE SEQUENCE [LARGE SCALE GENOMIC DNA]</scope>
    <source>
        <strain evidence="4">Cx-624</strain>
        <strain evidence="5">cx-624</strain>
    </source>
</reference>
<dbReference type="AlphaFoldDB" id="A0A7D7QZD2"/>
<dbReference type="Gene3D" id="3.40.50.1820">
    <property type="entry name" value="alpha/beta hydrolase"/>
    <property type="match status" value="1"/>
</dbReference>
<dbReference type="PANTHER" id="PTHR11614">
    <property type="entry name" value="PHOSPHOLIPASE-RELATED"/>
    <property type="match status" value="1"/>
</dbReference>
<dbReference type="PRINTS" id="PR00111">
    <property type="entry name" value="ABHYDROLASE"/>
</dbReference>
<keyword evidence="4" id="KW-0378">Hydrolase</keyword>
<dbReference type="InterPro" id="IPR029058">
    <property type="entry name" value="AB_hydrolase_fold"/>
</dbReference>
<dbReference type="GO" id="GO:0016787">
    <property type="term" value="F:hydrolase activity"/>
    <property type="evidence" value="ECO:0007669"/>
    <property type="project" value="UniProtKB-KW"/>
</dbReference>
<dbReference type="Pfam" id="PF12146">
    <property type="entry name" value="Hydrolase_4"/>
    <property type="match status" value="1"/>
</dbReference>
<feature type="signal peptide" evidence="1">
    <location>
        <begin position="1"/>
        <end position="22"/>
    </location>
</feature>
<keyword evidence="6" id="KW-1185">Reference proteome</keyword>
<dbReference type="InterPro" id="IPR022742">
    <property type="entry name" value="Hydrolase_4"/>
</dbReference>
<dbReference type="Proteomes" id="UP000515349">
    <property type="component" value="Chromosome"/>
</dbReference>
<dbReference type="EMBL" id="JACEUX010000001">
    <property type="protein sequence ID" value="MBA5245745.1"/>
    <property type="molecule type" value="Genomic_DNA"/>
</dbReference>
<dbReference type="InterPro" id="IPR051044">
    <property type="entry name" value="MAG_DAG_Lipase"/>
</dbReference>
<name>A0A7D7QZD2_9FLAO</name>
<sequence length="351" mass="39259">MKNFKIHAFLTFLFLGSTSVSAQSMLDLYFGGNKDSLTNDATKLIHIPEPTFKPTDQQPEPDPALIADMGFEQLYKSEIRSFTVRDNKQISTYRFPNRSENTIVLIHGVGSSAYLYNKTAGLLQEATPAEIYAIDLRGHGQSEGNSGDVDYINQYVDDLADIIKIIRKEKANGKIIIAGHSMGGGVALRYVMEKQYEQPDGFLLFAPLIGHNSPAFQQGQASENIAEEPFMKIHIERIIGLTMLNEIGNHDYDSLPVLFFNLPEAVPLRKYSYRANKSMTPDDYVAGLKAVNKPMLVVMGSEDEVFSSEATKKVIFENSNGEFQIIDKASHNGVKHNAQSFIFIKDWFSKL</sequence>
<feature type="chain" id="PRO_5044656377" evidence="1">
    <location>
        <begin position="23"/>
        <end position="351"/>
    </location>
</feature>
<evidence type="ECO:0000256" key="1">
    <source>
        <dbReference type="SAM" id="SignalP"/>
    </source>
</evidence>
<dbReference type="KEGG" id="cbau:H1R16_02225"/>
<evidence type="ECO:0000259" key="2">
    <source>
        <dbReference type="Pfam" id="PF12146"/>
    </source>
</evidence>
<dbReference type="SUPFAM" id="SSF53474">
    <property type="entry name" value="alpha/beta-Hydrolases"/>
    <property type="match status" value="1"/>
</dbReference>
<feature type="domain" description="Serine aminopeptidase S33" evidence="2">
    <location>
        <begin position="100"/>
        <end position="215"/>
    </location>
</feature>
<gene>
    <name evidence="4" type="ORF">H1R16_02225</name>
    <name evidence="3" type="ORF">H2507_01045</name>
</gene>
<organism evidence="4 5">
    <name type="scientific">Marnyiella aurantia</name>
    <dbReference type="NCBI Taxonomy" id="2758037"/>
    <lineage>
        <taxon>Bacteria</taxon>
        <taxon>Pseudomonadati</taxon>
        <taxon>Bacteroidota</taxon>
        <taxon>Flavobacteriia</taxon>
        <taxon>Flavobacteriales</taxon>
        <taxon>Weeksellaceae</taxon>
        <taxon>Marnyiella</taxon>
    </lineage>
</organism>
<keyword evidence="1" id="KW-0732">Signal</keyword>
<dbReference type="RefSeq" id="WP_181885865.1">
    <property type="nucleotide sequence ID" value="NZ_CP059472.1"/>
</dbReference>
<dbReference type="EMBL" id="CP059472">
    <property type="protein sequence ID" value="QMS98851.1"/>
    <property type="molecule type" value="Genomic_DNA"/>
</dbReference>
<dbReference type="InterPro" id="IPR000073">
    <property type="entry name" value="AB_hydrolase_1"/>
</dbReference>
<evidence type="ECO:0000313" key="5">
    <source>
        <dbReference type="Proteomes" id="UP000515349"/>
    </source>
</evidence>
<proteinExistence type="predicted"/>
<dbReference type="Proteomes" id="UP000539710">
    <property type="component" value="Unassembled WGS sequence"/>
</dbReference>
<evidence type="ECO:0000313" key="6">
    <source>
        <dbReference type="Proteomes" id="UP000539710"/>
    </source>
</evidence>
<evidence type="ECO:0000313" key="4">
    <source>
        <dbReference type="EMBL" id="QMS98851.1"/>
    </source>
</evidence>
<evidence type="ECO:0000313" key="3">
    <source>
        <dbReference type="EMBL" id="MBA5245745.1"/>
    </source>
</evidence>
<accession>A0A7D7QZD2</accession>
<reference evidence="6" key="2">
    <citation type="submission" date="2020-07" db="EMBL/GenBank/DDBJ databases">
        <title>Flavobacterium sp. xlx-214.</title>
        <authorList>
            <person name="Yang C."/>
        </authorList>
    </citation>
    <scope>NUCLEOTIDE SEQUENCE [LARGE SCALE GENOMIC DNA]</scope>
    <source>
        <strain evidence="6">CX-624</strain>
    </source>
</reference>